<protein>
    <submittedName>
        <fullName evidence="1">Uncharacterized protein</fullName>
    </submittedName>
</protein>
<dbReference type="EMBL" id="QDFR01000001">
    <property type="protein sequence ID" value="PVE56816.1"/>
    <property type="molecule type" value="Genomic_DNA"/>
</dbReference>
<evidence type="ECO:0000313" key="2">
    <source>
        <dbReference type="Proteomes" id="UP000244335"/>
    </source>
</evidence>
<name>A0AA92C6B3_RHIRH</name>
<reference evidence="1 2" key="1">
    <citation type="submission" date="2018-04" db="EMBL/GenBank/DDBJ databases">
        <authorList>
            <person name="Hagen T."/>
        </authorList>
    </citation>
    <scope>NUCLEOTIDE SEQUENCE [LARGE SCALE GENOMIC DNA]</scope>
    <source>
        <strain evidence="1 2">TPD7009</strain>
    </source>
</reference>
<sequence length="290" mass="31606">MIIIPTADLDSLESAVDFSRRMGGAAPIVALRFLSATMGENNPRFFESRLNSVVADLPPNMKLFTETEEMAEFFSSRYRLPVTGGFFMPCSVGFADDDHHARRDGGTFRVGVLGAPRSEKGSHRIPSIVRITAERCAGEDSNPIDFVVQGSAKDFSPSGVYGGLADVTGTVRVEAVSDRLSPDEFKKMFESLDAVLLPYDVSVYGLQGSGVIQDAVLAKKFLIHSDGMAMKSFLGHGNALSAVTDREFADAIVAAAQEPSQWANGVSLAWHYYRERLKTLPISNHHNLQK</sequence>
<comment type="caution">
    <text evidence="1">The sequence shown here is derived from an EMBL/GenBank/DDBJ whole genome shotgun (WGS) entry which is preliminary data.</text>
</comment>
<organism evidence="1 2">
    <name type="scientific">Rhizobium rhizogenes</name>
    <name type="common">Agrobacterium rhizogenes</name>
    <dbReference type="NCBI Taxonomy" id="359"/>
    <lineage>
        <taxon>Bacteria</taxon>
        <taxon>Pseudomonadati</taxon>
        <taxon>Pseudomonadota</taxon>
        <taxon>Alphaproteobacteria</taxon>
        <taxon>Hyphomicrobiales</taxon>
        <taxon>Rhizobiaceae</taxon>
        <taxon>Rhizobium/Agrobacterium group</taxon>
        <taxon>Rhizobium</taxon>
    </lineage>
</organism>
<proteinExistence type="predicted"/>
<accession>A0AA92C6B3</accession>
<dbReference type="AlphaFoldDB" id="A0AA92C6B3"/>
<dbReference type="Proteomes" id="UP000244335">
    <property type="component" value="Unassembled WGS sequence"/>
</dbReference>
<evidence type="ECO:0000313" key="1">
    <source>
        <dbReference type="EMBL" id="PVE56816.1"/>
    </source>
</evidence>
<gene>
    <name evidence="1" type="ORF">DC430_03360</name>
</gene>